<evidence type="ECO:0000259" key="13">
    <source>
        <dbReference type="Pfam" id="PF00155"/>
    </source>
</evidence>
<evidence type="ECO:0000256" key="4">
    <source>
        <dbReference type="ARBA" id="ARBA00011738"/>
    </source>
</evidence>
<evidence type="ECO:0000256" key="2">
    <source>
        <dbReference type="ARBA" id="ARBA00005011"/>
    </source>
</evidence>
<comment type="subunit">
    <text evidence="4">Homodimer.</text>
</comment>
<reference evidence="14 15" key="1">
    <citation type="journal article" date="2017" name="Elife">
        <title>Extensive horizontal gene transfer in cheese-associated bacteria.</title>
        <authorList>
            <person name="Bonham K.S."/>
            <person name="Wolfe B.E."/>
            <person name="Dutton R.J."/>
        </authorList>
    </citation>
    <scope>NUCLEOTIDE SEQUENCE [LARGE SCALE GENOMIC DNA]</scope>
    <source>
        <strain evidence="14 15">JB196</strain>
    </source>
</reference>
<evidence type="ECO:0000256" key="7">
    <source>
        <dbReference type="ARBA" id="ARBA00022605"/>
    </source>
</evidence>
<dbReference type="Proteomes" id="UP000252479">
    <property type="component" value="Unassembled WGS sequence"/>
</dbReference>
<name>A0A368LJK1_9VIBR</name>
<dbReference type="InterPro" id="IPR015424">
    <property type="entry name" value="PyrdxlP-dep_Trfase"/>
</dbReference>
<dbReference type="PANTHER" id="PTHR42885">
    <property type="entry name" value="HISTIDINOL-PHOSPHATE AMINOTRANSFERASE-RELATED"/>
    <property type="match status" value="1"/>
</dbReference>
<keyword evidence="6 14" id="KW-0032">Aminotransferase</keyword>
<dbReference type="UniPathway" id="UPA00031">
    <property type="reaction ID" value="UER00012"/>
</dbReference>
<dbReference type="EMBL" id="QPGL01000002">
    <property type="protein sequence ID" value="RCS70851.1"/>
    <property type="molecule type" value="Genomic_DNA"/>
</dbReference>
<dbReference type="NCBIfam" id="TIGR01141">
    <property type="entry name" value="hisC"/>
    <property type="match status" value="1"/>
</dbReference>
<sequence length="370" mass="40955">MSSLADKLVPPAVEKLIPYQSARRIARQTGNTGHLWLNANELESCCQYGDIDGGKNAHYNRYPDFLPHDIAADYQRYCEQQLDGALSLSTEIIAVRGADEAIDLIVRTFCQPGHDQILICPPTYGMYEFCADAFAVNTAIVPLLDTFQLNVDAIKKQLPQTSVVFLCSPNNPTGNVLHQNDLMDLLEASKNTSLVVVDEAYIEFAPHTSAVHLMATYPHLIVIRTLSKAFGLAAIRVGFLLADSSVMSYISRLVAPYPIADPSAEIAQKALSERGILQMNQQTERLIEVRDWFIEALSSLPIVQTIYDSSTNFVLVRFRGQTNMYDYLISQGIVARSPANESSVEGCVRISIGSKASMVEVFEALKHFTE</sequence>
<protein>
    <recommendedName>
        <fullName evidence="5">histidinol-phosphate transaminase</fullName>
        <ecNumber evidence="5">2.6.1.9</ecNumber>
    </recommendedName>
</protein>
<dbReference type="SUPFAM" id="SSF53383">
    <property type="entry name" value="PLP-dependent transferases"/>
    <property type="match status" value="1"/>
</dbReference>
<dbReference type="OrthoDB" id="9813612at2"/>
<keyword evidence="15" id="KW-1185">Reference proteome</keyword>
<keyword evidence="9 12" id="KW-0663">Pyridoxal phosphate</keyword>
<comment type="caution">
    <text evidence="14">The sequence shown here is derived from an EMBL/GenBank/DDBJ whole genome shotgun (WGS) entry which is preliminary data.</text>
</comment>
<feature type="domain" description="Aminotransferase class I/classII large" evidence="13">
    <location>
        <begin position="59"/>
        <end position="364"/>
    </location>
</feature>
<dbReference type="Gene3D" id="3.90.1150.10">
    <property type="entry name" value="Aspartate Aminotransferase, domain 1"/>
    <property type="match status" value="1"/>
</dbReference>
<dbReference type="EC" id="2.6.1.9" evidence="5"/>
<comment type="catalytic activity">
    <reaction evidence="11">
        <text>L-histidinol phosphate + 2-oxoglutarate = 3-(imidazol-4-yl)-2-oxopropyl phosphate + L-glutamate</text>
        <dbReference type="Rhea" id="RHEA:23744"/>
        <dbReference type="ChEBI" id="CHEBI:16810"/>
        <dbReference type="ChEBI" id="CHEBI:29985"/>
        <dbReference type="ChEBI" id="CHEBI:57766"/>
        <dbReference type="ChEBI" id="CHEBI:57980"/>
        <dbReference type="EC" id="2.6.1.9"/>
    </reaction>
</comment>
<evidence type="ECO:0000256" key="11">
    <source>
        <dbReference type="ARBA" id="ARBA00047481"/>
    </source>
</evidence>
<dbReference type="PANTHER" id="PTHR42885:SF2">
    <property type="entry name" value="HISTIDINOL-PHOSPHATE AMINOTRANSFERASE"/>
    <property type="match status" value="1"/>
</dbReference>
<evidence type="ECO:0000256" key="10">
    <source>
        <dbReference type="ARBA" id="ARBA00023102"/>
    </source>
</evidence>
<evidence type="ECO:0000256" key="5">
    <source>
        <dbReference type="ARBA" id="ARBA00012748"/>
    </source>
</evidence>
<dbReference type="GeneID" id="303190380"/>
<dbReference type="GO" id="GO:0000105">
    <property type="term" value="P:L-histidine biosynthetic process"/>
    <property type="evidence" value="ECO:0007669"/>
    <property type="project" value="UniProtKB-UniPathway"/>
</dbReference>
<dbReference type="AlphaFoldDB" id="A0A368LJK1"/>
<keyword evidence="7" id="KW-0028">Amino-acid biosynthesis</keyword>
<dbReference type="Gene3D" id="3.40.640.10">
    <property type="entry name" value="Type I PLP-dependent aspartate aminotransferase-like (Major domain)"/>
    <property type="match status" value="1"/>
</dbReference>
<dbReference type="InterPro" id="IPR005861">
    <property type="entry name" value="HisP_aminotrans"/>
</dbReference>
<dbReference type="InterPro" id="IPR015421">
    <property type="entry name" value="PyrdxlP-dep_Trfase_major"/>
</dbReference>
<evidence type="ECO:0000256" key="1">
    <source>
        <dbReference type="ARBA" id="ARBA00001933"/>
    </source>
</evidence>
<keyword evidence="8 14" id="KW-0808">Transferase</keyword>
<evidence type="ECO:0000256" key="12">
    <source>
        <dbReference type="RuleBase" id="RU003693"/>
    </source>
</evidence>
<evidence type="ECO:0000256" key="8">
    <source>
        <dbReference type="ARBA" id="ARBA00022679"/>
    </source>
</evidence>
<dbReference type="PROSITE" id="PS00599">
    <property type="entry name" value="AA_TRANSFER_CLASS_2"/>
    <property type="match status" value="1"/>
</dbReference>
<accession>A0A368LJK1</accession>
<organism evidence="14 15">
    <name type="scientific">Vibrio casei</name>
    <dbReference type="NCBI Taxonomy" id="673372"/>
    <lineage>
        <taxon>Bacteria</taxon>
        <taxon>Pseudomonadati</taxon>
        <taxon>Pseudomonadota</taxon>
        <taxon>Gammaproteobacteria</taxon>
        <taxon>Vibrionales</taxon>
        <taxon>Vibrionaceae</taxon>
        <taxon>Vibrio</taxon>
    </lineage>
</organism>
<comment type="cofactor">
    <cofactor evidence="1 12">
        <name>pyridoxal 5'-phosphate</name>
        <dbReference type="ChEBI" id="CHEBI:597326"/>
    </cofactor>
</comment>
<dbReference type="GO" id="GO:0030170">
    <property type="term" value="F:pyridoxal phosphate binding"/>
    <property type="evidence" value="ECO:0007669"/>
    <property type="project" value="InterPro"/>
</dbReference>
<evidence type="ECO:0000313" key="14">
    <source>
        <dbReference type="EMBL" id="RCS70851.1"/>
    </source>
</evidence>
<comment type="similarity">
    <text evidence="3">Belongs to the class-II pyridoxal-phosphate-dependent aminotransferase family. Histidinol-phosphate aminotransferase subfamily.</text>
</comment>
<keyword evidence="10" id="KW-0368">Histidine biosynthesis</keyword>
<comment type="pathway">
    <text evidence="2">Amino-acid biosynthesis; L-histidine biosynthesis; L-histidine from 5-phospho-alpha-D-ribose 1-diphosphate: step 7/9.</text>
</comment>
<evidence type="ECO:0000256" key="6">
    <source>
        <dbReference type="ARBA" id="ARBA00022576"/>
    </source>
</evidence>
<dbReference type="InterPro" id="IPR001917">
    <property type="entry name" value="Aminotrans_II_pyridoxalP_BS"/>
</dbReference>
<evidence type="ECO:0000256" key="9">
    <source>
        <dbReference type="ARBA" id="ARBA00022898"/>
    </source>
</evidence>
<evidence type="ECO:0000313" key="15">
    <source>
        <dbReference type="Proteomes" id="UP000252479"/>
    </source>
</evidence>
<dbReference type="RefSeq" id="WP_086963065.1">
    <property type="nucleotide sequence ID" value="NZ_AP018681.1"/>
</dbReference>
<gene>
    <name evidence="14" type="ORF">CIK83_15755</name>
</gene>
<dbReference type="InterPro" id="IPR015422">
    <property type="entry name" value="PyrdxlP-dep_Trfase_small"/>
</dbReference>
<proteinExistence type="inferred from homology"/>
<dbReference type="InterPro" id="IPR004839">
    <property type="entry name" value="Aminotransferase_I/II_large"/>
</dbReference>
<evidence type="ECO:0000256" key="3">
    <source>
        <dbReference type="ARBA" id="ARBA00007970"/>
    </source>
</evidence>
<dbReference type="GO" id="GO:0004400">
    <property type="term" value="F:histidinol-phosphate transaminase activity"/>
    <property type="evidence" value="ECO:0007669"/>
    <property type="project" value="UniProtKB-EC"/>
</dbReference>
<dbReference type="Pfam" id="PF00155">
    <property type="entry name" value="Aminotran_1_2"/>
    <property type="match status" value="1"/>
</dbReference>
<dbReference type="CDD" id="cd00609">
    <property type="entry name" value="AAT_like"/>
    <property type="match status" value="1"/>
</dbReference>